<evidence type="ECO:0000259" key="12">
    <source>
        <dbReference type="PROSITE" id="PS50885"/>
    </source>
</evidence>
<evidence type="ECO:0000259" key="11">
    <source>
        <dbReference type="PROSITE" id="PS50111"/>
    </source>
</evidence>
<dbReference type="Gene3D" id="1.10.287.950">
    <property type="entry name" value="Methyl-accepting chemotaxis protein"/>
    <property type="match status" value="1"/>
</dbReference>
<feature type="domain" description="HAMP" evidence="12">
    <location>
        <begin position="317"/>
        <end position="369"/>
    </location>
</feature>
<keyword evidence="14" id="KW-1185">Reference proteome</keyword>
<keyword evidence="13" id="KW-0808">Transferase</keyword>
<dbReference type="Pfam" id="PF02743">
    <property type="entry name" value="dCache_1"/>
    <property type="match status" value="1"/>
</dbReference>
<keyword evidence="2" id="KW-1003">Cell membrane</keyword>
<dbReference type="eggNOG" id="COG0840">
    <property type="taxonomic scope" value="Bacteria"/>
</dbReference>
<feature type="transmembrane region" description="Helical" evidence="10">
    <location>
        <begin position="296"/>
        <end position="316"/>
    </location>
</feature>
<dbReference type="GO" id="GO:0005886">
    <property type="term" value="C:plasma membrane"/>
    <property type="evidence" value="ECO:0007669"/>
    <property type="project" value="UniProtKB-SubCell"/>
</dbReference>
<evidence type="ECO:0000256" key="1">
    <source>
        <dbReference type="ARBA" id="ARBA00004651"/>
    </source>
</evidence>
<organism evidence="13 14">
    <name type="scientific">Acetoanaerobium sticklandii (strain ATCC 12662 / DSM 519 / JCM 1433 / CCUG 9281 / NCIMB 10654 / HF)</name>
    <name type="common">Clostridium sticklandii</name>
    <dbReference type="NCBI Taxonomy" id="499177"/>
    <lineage>
        <taxon>Bacteria</taxon>
        <taxon>Bacillati</taxon>
        <taxon>Bacillota</taxon>
        <taxon>Clostridia</taxon>
        <taxon>Peptostreptococcales</taxon>
        <taxon>Filifactoraceae</taxon>
        <taxon>Acetoanaerobium</taxon>
    </lineage>
</organism>
<dbReference type="SMART" id="SM00283">
    <property type="entry name" value="MA"/>
    <property type="match status" value="1"/>
</dbReference>
<dbReference type="GO" id="GO:0007165">
    <property type="term" value="P:signal transduction"/>
    <property type="evidence" value="ECO:0007669"/>
    <property type="project" value="UniProtKB-KW"/>
</dbReference>
<dbReference type="SMART" id="SM00304">
    <property type="entry name" value="HAMP"/>
    <property type="match status" value="1"/>
</dbReference>
<dbReference type="PANTHER" id="PTHR32089">
    <property type="entry name" value="METHYL-ACCEPTING CHEMOTAXIS PROTEIN MCPB"/>
    <property type="match status" value="1"/>
</dbReference>
<dbReference type="CDD" id="cd06225">
    <property type="entry name" value="HAMP"/>
    <property type="match status" value="1"/>
</dbReference>
<keyword evidence="6 10" id="KW-0472">Membrane</keyword>
<dbReference type="BioCyc" id="CSTI499177:GJE9-1006-MONOMER"/>
<dbReference type="GO" id="GO:0006935">
    <property type="term" value="P:chemotaxis"/>
    <property type="evidence" value="ECO:0007669"/>
    <property type="project" value="UniProtKB-KW"/>
</dbReference>
<dbReference type="SUPFAM" id="SSF58104">
    <property type="entry name" value="Methyl-accepting chemotaxis protein (MCP) signaling domain"/>
    <property type="match status" value="1"/>
</dbReference>
<dbReference type="HOGENOM" id="CLU_000445_107_19_9"/>
<accession>E3PXB9</accession>
<dbReference type="EMBL" id="FP565809">
    <property type="protein sequence ID" value="CBH21084.1"/>
    <property type="molecule type" value="Genomic_DNA"/>
</dbReference>
<evidence type="ECO:0000256" key="9">
    <source>
        <dbReference type="PROSITE-ProRule" id="PRU00284"/>
    </source>
</evidence>
<evidence type="ECO:0000313" key="13">
    <source>
        <dbReference type="EMBL" id="CBH21084.1"/>
    </source>
</evidence>
<dbReference type="Pfam" id="PF00672">
    <property type="entry name" value="HAMP"/>
    <property type="match status" value="1"/>
</dbReference>
<evidence type="ECO:0000256" key="6">
    <source>
        <dbReference type="ARBA" id="ARBA00023136"/>
    </source>
</evidence>
<dbReference type="AlphaFoldDB" id="E3PXB9"/>
<evidence type="ECO:0000256" key="5">
    <source>
        <dbReference type="ARBA" id="ARBA00022989"/>
    </source>
</evidence>
<protein>
    <submittedName>
        <fullName evidence="13">Histidine kinase, HAMP region:chemotaxis sensory transducer</fullName>
    </submittedName>
</protein>
<evidence type="ECO:0000256" key="7">
    <source>
        <dbReference type="ARBA" id="ARBA00023224"/>
    </source>
</evidence>
<reference evidence="14" key="1">
    <citation type="journal article" date="2010" name="BMC Genomics">
        <title>Clostridium sticklandii, a specialist in amino acid degradation:revisiting its metabolism through its genome sequence.</title>
        <authorList>
            <person name="Fonknechten N."/>
            <person name="Chaussonnerie S."/>
            <person name="Tricot S."/>
            <person name="Lajus A."/>
            <person name="Andreesen J.R."/>
            <person name="Perchat N."/>
            <person name="Pelletier E."/>
            <person name="Gouyvenoux M."/>
            <person name="Barbe V."/>
            <person name="Salanoubat M."/>
            <person name="Le Paslier D."/>
            <person name="Weissenbach J."/>
            <person name="Cohen G.N."/>
            <person name="Kreimeyer A."/>
        </authorList>
    </citation>
    <scope>NUCLEOTIDE SEQUENCE [LARGE SCALE GENOMIC DNA]</scope>
    <source>
        <strain evidence="14">ATCC 12662 / DSM 519 / JCM 1433 / CCUG 9281 / NCIMB 10654 / HF</strain>
    </source>
</reference>
<dbReference type="PROSITE" id="PS50111">
    <property type="entry name" value="CHEMOTAXIS_TRANSDUC_2"/>
    <property type="match status" value="1"/>
</dbReference>
<evidence type="ECO:0000256" key="3">
    <source>
        <dbReference type="ARBA" id="ARBA00022500"/>
    </source>
</evidence>
<comment type="subcellular location">
    <subcellularLocation>
        <location evidence="1">Cell membrane</location>
        <topology evidence="1">Multi-pass membrane protein</topology>
    </subcellularLocation>
</comment>
<dbReference type="InterPro" id="IPR004089">
    <property type="entry name" value="MCPsignal_dom"/>
</dbReference>
<dbReference type="STRING" id="1511.CLOST_0961"/>
<dbReference type="Gene3D" id="3.30.450.20">
    <property type="entry name" value="PAS domain"/>
    <property type="match status" value="2"/>
</dbReference>
<feature type="transmembrane region" description="Helical" evidence="10">
    <location>
        <begin position="21"/>
        <end position="42"/>
    </location>
</feature>
<dbReference type="GO" id="GO:0016301">
    <property type="term" value="F:kinase activity"/>
    <property type="evidence" value="ECO:0007669"/>
    <property type="project" value="UniProtKB-KW"/>
</dbReference>
<dbReference type="KEGG" id="cst:CLOST_0961"/>
<keyword evidence="13" id="KW-0418">Kinase</keyword>
<name>E3PXB9_ACESD</name>
<dbReference type="PROSITE" id="PS50885">
    <property type="entry name" value="HAMP"/>
    <property type="match status" value="1"/>
</dbReference>
<dbReference type="InterPro" id="IPR003660">
    <property type="entry name" value="HAMP_dom"/>
</dbReference>
<evidence type="ECO:0000256" key="10">
    <source>
        <dbReference type="SAM" id="Phobius"/>
    </source>
</evidence>
<dbReference type="Proteomes" id="UP000007041">
    <property type="component" value="Chromosome"/>
</dbReference>
<proteinExistence type="inferred from homology"/>
<evidence type="ECO:0000256" key="4">
    <source>
        <dbReference type="ARBA" id="ARBA00022692"/>
    </source>
</evidence>
<evidence type="ECO:0000256" key="8">
    <source>
        <dbReference type="ARBA" id="ARBA00029447"/>
    </source>
</evidence>
<gene>
    <name evidence="13" type="ordered locus">CLOST_0961</name>
</gene>
<keyword evidence="7 9" id="KW-0807">Transducer</keyword>
<keyword evidence="5 10" id="KW-1133">Transmembrane helix</keyword>
<sequence length="674" mass="74064">MVSNQELVKDNKKLFSMKAKLIAIIIPLVIITIASLVFTMYFNTKKIIVGYANALVQSATASNSHEVETWSETILSSLNQLKNTLDNVEMTEDELMSYLASNMNYNDSYPNGVYIGHDSQAFYDPSGFVPAADYIVKERDWFIDGVNNESFKFGAAYLDVDTGNYVVTASAKLNPIDSSTRVAGADVLLDNISEMISTKKILNTGKTFLIDKQDLTILAIDDEKVLNTKFDSNNENILISEIAKNIDLNKEEIYEVKTSEGYYSVALDSIDNTPWQIVSYVSQDEILGGLNNLRQLLLTIFVIAMIILIVLIERVVHHIIKPVKTLNETIEKITQGDFTVEIDVKGNDEIASVGKSMKTFIATMRDMISQVKDMSMRLENQSINSKNIASELYDSAQTQSTSMSELNLTVEELARAVGEVAENASSLSEFVSDTGKKGELAKEKMLDTVSISEKGKLDMIEVNTAIKSVESSIEELEGTVKLVGESTFKINDIVNLIGEIANQTNLLALNAAIEAARAGEAGKGFAVVADEIRKLAETSENSVRGIADLTSNIKSLVDDTVENTQKSSENIKQSSNLVETASETFDKIYNQVNQSNILVNEMIEKIKEVDDVAASVAAITEQQSAASEEILATAENLSSHAQSVTQNSEIVGNDADELHITTENLNNKMKIFKI</sequence>
<keyword evidence="3" id="KW-0145">Chemotaxis</keyword>
<keyword evidence="4 10" id="KW-0812">Transmembrane</keyword>
<comment type="similarity">
    <text evidence="8">Belongs to the methyl-accepting chemotaxis (MCP) protein family.</text>
</comment>
<evidence type="ECO:0000256" key="2">
    <source>
        <dbReference type="ARBA" id="ARBA00022475"/>
    </source>
</evidence>
<dbReference type="PANTHER" id="PTHR32089:SF112">
    <property type="entry name" value="LYSOZYME-LIKE PROTEIN-RELATED"/>
    <property type="match status" value="1"/>
</dbReference>
<dbReference type="Pfam" id="PF00015">
    <property type="entry name" value="MCPsignal"/>
    <property type="match status" value="1"/>
</dbReference>
<evidence type="ECO:0000313" key="14">
    <source>
        <dbReference type="Proteomes" id="UP000007041"/>
    </source>
</evidence>
<dbReference type="InterPro" id="IPR033479">
    <property type="entry name" value="dCache_1"/>
</dbReference>
<feature type="domain" description="Methyl-accepting transducer" evidence="11">
    <location>
        <begin position="374"/>
        <end position="638"/>
    </location>
</feature>